<organism evidence="2">
    <name type="scientific">Zea mays</name>
    <name type="common">Maize</name>
    <dbReference type="NCBI Taxonomy" id="4577"/>
    <lineage>
        <taxon>Eukaryota</taxon>
        <taxon>Viridiplantae</taxon>
        <taxon>Streptophyta</taxon>
        <taxon>Embryophyta</taxon>
        <taxon>Tracheophyta</taxon>
        <taxon>Spermatophyta</taxon>
        <taxon>Magnoliopsida</taxon>
        <taxon>Liliopsida</taxon>
        <taxon>Poales</taxon>
        <taxon>Poaceae</taxon>
        <taxon>PACMAD clade</taxon>
        <taxon>Panicoideae</taxon>
        <taxon>Andropogonodae</taxon>
        <taxon>Andropogoneae</taxon>
        <taxon>Tripsacinae</taxon>
        <taxon>Zea</taxon>
    </lineage>
</organism>
<protein>
    <submittedName>
        <fullName evidence="2">H(+)-ATPase 5</fullName>
    </submittedName>
</protein>
<feature type="region of interest" description="Disordered" evidence="1">
    <location>
        <begin position="17"/>
        <end position="41"/>
    </location>
</feature>
<proteinExistence type="predicted"/>
<reference evidence="2" key="1">
    <citation type="submission" date="2015-12" db="EMBL/GenBank/DDBJ databases">
        <title>Update maize B73 reference genome by single molecule sequencing technologies.</title>
        <authorList>
            <consortium name="Maize Genome Sequencing Project"/>
            <person name="Ware D."/>
        </authorList>
    </citation>
    <scope>NUCLEOTIDE SEQUENCE</scope>
    <source>
        <tissue evidence="2">Seedling</tissue>
    </source>
</reference>
<accession>A0A1D6GSK7</accession>
<evidence type="ECO:0000313" key="2">
    <source>
        <dbReference type="EMBL" id="AQK66004.1"/>
    </source>
</evidence>
<name>A0A1D6GSK7_MAIZE</name>
<gene>
    <name evidence="2" type="ORF">ZEAMMB73_Zm00001d014347</name>
</gene>
<evidence type="ECO:0000256" key="1">
    <source>
        <dbReference type="SAM" id="MobiDB-lite"/>
    </source>
</evidence>
<sequence>MYMKCQMVQKGVMKDHDISLSSCHPPPPPPPPRHDSAGPLNLDVNDKMITGDQLAIGKETTRRLGMGTKCKDESLASLPIDELTEKADGFARVFPGTTMQIAFFLLLLFDRLNSSSTYIGSTYV</sequence>
<dbReference type="Gene3D" id="3.40.50.1000">
    <property type="entry name" value="HAD superfamily/HAD-like"/>
    <property type="match status" value="1"/>
</dbReference>
<dbReference type="InterPro" id="IPR023214">
    <property type="entry name" value="HAD_sf"/>
</dbReference>
<dbReference type="EMBL" id="CM000781">
    <property type="protein sequence ID" value="AQK66004.1"/>
    <property type="molecule type" value="Genomic_DNA"/>
</dbReference>
<dbReference type="AlphaFoldDB" id="A0A1D6GSK7"/>
<dbReference type="PANTHER" id="PTHR42861">
    <property type="entry name" value="CALCIUM-TRANSPORTING ATPASE"/>
    <property type="match status" value="1"/>
</dbReference>